<dbReference type="InterPro" id="IPR001343">
    <property type="entry name" value="Hemolysn_Ca-bd"/>
</dbReference>
<dbReference type="NCBIfam" id="TIGR01965">
    <property type="entry name" value="VCBS_repeat"/>
    <property type="match status" value="1"/>
</dbReference>
<name>A0A2T5HDL6_9RHOB</name>
<dbReference type="InterPro" id="IPR011049">
    <property type="entry name" value="Serralysin-like_metalloprot_C"/>
</dbReference>
<evidence type="ECO:0000259" key="1">
    <source>
        <dbReference type="PROSITE" id="PS50268"/>
    </source>
</evidence>
<dbReference type="PANTHER" id="PTHR42834">
    <property type="entry name" value="ENDONUCLEASE/EXONUCLEASE/PHOSPHATASE FAMILY PROTEIN (AFU_ORTHOLOGUE AFUA_3G09210)"/>
    <property type="match status" value="1"/>
</dbReference>
<dbReference type="SUPFAM" id="SSF56219">
    <property type="entry name" value="DNase I-like"/>
    <property type="match status" value="1"/>
</dbReference>
<dbReference type="RefSeq" id="WP_211309195.1">
    <property type="nucleotide sequence ID" value="NZ_QAOH01000011.1"/>
</dbReference>
<dbReference type="GO" id="GO:0007156">
    <property type="term" value="P:homophilic cell adhesion via plasma membrane adhesion molecules"/>
    <property type="evidence" value="ECO:0007669"/>
    <property type="project" value="InterPro"/>
</dbReference>
<dbReference type="Gene3D" id="3.60.10.10">
    <property type="entry name" value="Endonuclease/exonuclease/phosphatase"/>
    <property type="match status" value="1"/>
</dbReference>
<dbReference type="SUPFAM" id="SSF49313">
    <property type="entry name" value="Cadherin-like"/>
    <property type="match status" value="1"/>
</dbReference>
<dbReference type="SMART" id="SM00112">
    <property type="entry name" value="CA"/>
    <property type="match status" value="1"/>
</dbReference>
<evidence type="ECO:0000313" key="2">
    <source>
        <dbReference type="EMBL" id="PTQ69658.1"/>
    </source>
</evidence>
<dbReference type="Pfam" id="PF00353">
    <property type="entry name" value="HemolysinCabind"/>
    <property type="match status" value="1"/>
</dbReference>
<dbReference type="InterPro" id="IPR047971">
    <property type="entry name" value="ExeM-like"/>
</dbReference>
<dbReference type="InterPro" id="IPR010221">
    <property type="entry name" value="VCBS_dom"/>
</dbReference>
<dbReference type="GO" id="GO:0005509">
    <property type="term" value="F:calcium ion binding"/>
    <property type="evidence" value="ECO:0007669"/>
    <property type="project" value="InterPro"/>
</dbReference>
<dbReference type="InterPro" id="IPR036691">
    <property type="entry name" value="Endo/exonu/phosph_ase_sf"/>
</dbReference>
<keyword evidence="3" id="KW-1185">Reference proteome</keyword>
<dbReference type="PROSITE" id="PS00330">
    <property type="entry name" value="HEMOLYSIN_CALCIUM"/>
    <property type="match status" value="2"/>
</dbReference>
<dbReference type="SUPFAM" id="SSF51120">
    <property type="entry name" value="beta-Roll"/>
    <property type="match status" value="1"/>
</dbReference>
<dbReference type="Pfam" id="PF17963">
    <property type="entry name" value="Big_9"/>
    <property type="match status" value="1"/>
</dbReference>
<accession>A0A2T5HDL6</accession>
<dbReference type="PROSITE" id="PS50268">
    <property type="entry name" value="CADHERIN_2"/>
    <property type="match status" value="1"/>
</dbReference>
<dbReference type="CDD" id="cd04486">
    <property type="entry name" value="YhcR_OBF_like"/>
    <property type="match status" value="1"/>
</dbReference>
<sequence>MNKRFGYAGGSAHKFARGHHDRGAHHRVEPVIGSRFNDMLEGGDGKDLIKGLSGNDTLYGGAGNDVLDGGRGFDTAVYDGSIFDYDIRAYGHRCFSAPLALTIASVGDVADRGRDILTGIEALYFKADDYTLYLNGRNNAVLAGDDAVETTENAVLVIDAEALLANDAEFDGDEMVIAAVSAISELGASVTLIGGQISYDPGTLFDALAEGETITDTFTYTVDDGFGGSDTATVTVTITGKNDAPVLSIATVEISAEENSTAVVFDLSASDVDAGAVLSYSLEGADAALFLIDAETGEITFATAPDYEAPTDADGDNIYELSVVVTDEYGASDSVVVSVAVENLWDPIQITQSFETEAAGGSYTVAETDGSLTELGTIIDVENDGTATVDSTEASDGYLGFDLSWENTRGDTGLSDGDYVGVTDYSSTVGSFSDGIQGYELQDADGLLRLTFDTVDMSTLNANTVVKFSIDAILQETGWEADDLVKIYIQTDQGVVTLLDSTGQDIDDMGIEGEWLSLSATLGADVTEATLIVELDSNSSSETLYIDNVAVEEIFQLTQSFETEAAGSQYVFAEADGSLVEDGATVDLVNVDGLASVDSTEASNGYWGYDLSWTDTRDDVGISDGDYIGVQDYTGAVGSFTDGVQGYELSDSDGLLTMTFDELNLSGMGEVTVSLDTFLQSTGWEADDLVNIYIQTDLGIVTLLDSTGQDIDDMNIEGSWMTLTATLSADVSTASLIVEFDSNAASEALYIDNVFVTSGPEASVPGGDDEPAEITLISEIQGEGESSGFVGQGVTVSAVVTYVTDDGFYIQEEDADSDGNALTSEAIYVYTGGGYAVSLGDLVEVSGSVTEYYGLTEITSVTGVEIISSDNILPERVTIALSPDTAQNYEAIEGMLVSVTTGTADPLTVIENYNLDYYGTISISAGTQTTPTQIYDAQTQADEIAALVEANENASLVLDDGSSESNPTEISYLPGGAGDDGDGVLDSGDDFSDDGTTVRLGAEIVDSVEGVLTFSYDEWTVNVSDTIVFDESTNVGAREDSPEEVGGTLQVASYNVLNFFTSFGERGADNQEEFDRQSSKIVEGIIGTGAEVLALQEIENNGTAIATLVDLLNAEGTDATYAYVDPTGTGGEIGTDAITTGIIYDSSAVTLLYTDYLVYDESSAAVTYGIASALADLVGTSFKDYQRNRPSVAATFMDNESGETFTVVSSHFKSKGDSDLQDVADAAESWLTSNAGSADYDTVADLLAQLYADENFDQGDGQGFWNGVRLDAAEELTEWIATEYGEDGTGVSNYLLLGDMNSYAEEDAVQYLDDEAGLVDLIDEFIGQENAYSYVYDGQQGTLDQGLADSELADNVTGVTEWHINADEPDLIGYDTDYNDPDFYNDGVYASSDHDPLIIGLDFGDTPLVA</sequence>
<organism evidence="2 3">
    <name type="scientific">Celeribacter persicus</name>
    <dbReference type="NCBI Taxonomy" id="1651082"/>
    <lineage>
        <taxon>Bacteria</taxon>
        <taxon>Pseudomonadati</taxon>
        <taxon>Pseudomonadota</taxon>
        <taxon>Alphaproteobacteria</taxon>
        <taxon>Rhodobacterales</taxon>
        <taxon>Roseobacteraceae</taxon>
        <taxon>Celeribacter</taxon>
    </lineage>
</organism>
<protein>
    <recommendedName>
        <fullName evidence="1">Cadherin domain-containing protein</fullName>
    </recommendedName>
</protein>
<dbReference type="Gene3D" id="2.150.10.10">
    <property type="entry name" value="Serralysin-like metalloprotease, C-terminal"/>
    <property type="match status" value="1"/>
</dbReference>
<dbReference type="PANTHER" id="PTHR42834:SF1">
    <property type="entry name" value="ENDONUCLEASE_EXONUCLEASE_PHOSPHATASE FAMILY PROTEIN (AFU_ORTHOLOGUE AFUA_3G09210)"/>
    <property type="match status" value="1"/>
</dbReference>
<gene>
    <name evidence="2" type="ORF">C8N42_1116</name>
</gene>
<proteinExistence type="predicted"/>
<reference evidence="2 3" key="1">
    <citation type="submission" date="2018-04" db="EMBL/GenBank/DDBJ databases">
        <title>Genomic Encyclopedia of Archaeal and Bacterial Type Strains, Phase II (KMG-II): from individual species to whole genera.</title>
        <authorList>
            <person name="Goeker M."/>
        </authorList>
    </citation>
    <scope>NUCLEOTIDE SEQUENCE [LARGE SCALE GENOMIC DNA]</scope>
    <source>
        <strain evidence="2 3">DSM 100434</strain>
    </source>
</reference>
<dbReference type="NCBIfam" id="NF033681">
    <property type="entry name" value="ExeM_NucH_DNase"/>
    <property type="match status" value="1"/>
</dbReference>
<feature type="domain" description="Cadherin" evidence="1">
    <location>
        <begin position="246"/>
        <end position="354"/>
    </location>
</feature>
<dbReference type="EMBL" id="QAOH01000011">
    <property type="protein sequence ID" value="PTQ69658.1"/>
    <property type="molecule type" value="Genomic_DNA"/>
</dbReference>
<dbReference type="Proteomes" id="UP000244077">
    <property type="component" value="Unassembled WGS sequence"/>
</dbReference>
<dbReference type="InterPro" id="IPR015919">
    <property type="entry name" value="Cadherin-like_sf"/>
</dbReference>
<dbReference type="InterPro" id="IPR018511">
    <property type="entry name" value="Hemolysin-typ_Ca-bd_CS"/>
</dbReference>
<dbReference type="PRINTS" id="PR00313">
    <property type="entry name" value="CABNDNGRPT"/>
</dbReference>
<evidence type="ECO:0000313" key="3">
    <source>
        <dbReference type="Proteomes" id="UP000244077"/>
    </source>
</evidence>
<dbReference type="Gene3D" id="2.60.40.60">
    <property type="entry name" value="Cadherins"/>
    <property type="match status" value="1"/>
</dbReference>
<comment type="caution">
    <text evidence="2">The sequence shown here is derived from an EMBL/GenBank/DDBJ whole genome shotgun (WGS) entry which is preliminary data.</text>
</comment>
<dbReference type="CDD" id="cd11304">
    <property type="entry name" value="Cadherin_repeat"/>
    <property type="match status" value="1"/>
</dbReference>
<dbReference type="GO" id="GO:0016020">
    <property type="term" value="C:membrane"/>
    <property type="evidence" value="ECO:0007669"/>
    <property type="project" value="InterPro"/>
</dbReference>
<dbReference type="InterPro" id="IPR002126">
    <property type="entry name" value="Cadherin-like_dom"/>
</dbReference>